<sequence length="266" mass="29919">MIKVLSEVKSVINRVISKQREKIWLSPIAACASAEDPLFEELKKVVAPDHALPQDLLPEAKSVIVYFLPFQHEICSDNAGYFPVASRKWAEAYVITNRLITEINERLKEFFKKFGYTSSTTPATHNFDEKRLVSRWSHKHVGYIAGLGTFGINRLLITMSGCCGRLGSIITEATIEPTKRPDKEYCLEKSGQSCLKCVRRCPVEALSGRQFDRQSCYKRLLDNDKLYPDLPLTDVCGQCSCNVPCSHTAPAIQSVSELTLDDQAKR</sequence>
<dbReference type="Proteomes" id="UP000886355">
    <property type="component" value="Unassembled WGS sequence"/>
</dbReference>
<evidence type="ECO:0000313" key="1">
    <source>
        <dbReference type="EMBL" id="HDL90093.1"/>
    </source>
</evidence>
<comment type="caution">
    <text evidence="1">The sequence shown here is derived from an EMBL/GenBank/DDBJ whole genome shotgun (WGS) entry which is preliminary data.</text>
</comment>
<dbReference type="PANTHER" id="PTHR42827">
    <property type="entry name" value="IRON-SULFUR CLUSTER-BINDING PROTEIN-RELATED"/>
    <property type="match status" value="1"/>
</dbReference>
<dbReference type="PANTHER" id="PTHR42827:SF1">
    <property type="entry name" value="IRON-SULFUR CLUSTER-BINDING PROTEIN"/>
    <property type="match status" value="1"/>
</dbReference>
<proteinExistence type="predicted"/>
<dbReference type="AlphaFoldDB" id="A0A7C0WT91"/>
<protein>
    <submittedName>
        <fullName evidence="1">Epoxyqueuosine reductase</fullName>
    </submittedName>
</protein>
<accession>A0A7C0WT91</accession>
<organism evidence="1">
    <name type="scientific">Thermodesulforhabdus norvegica</name>
    <dbReference type="NCBI Taxonomy" id="39841"/>
    <lineage>
        <taxon>Bacteria</taxon>
        <taxon>Pseudomonadati</taxon>
        <taxon>Thermodesulfobacteriota</taxon>
        <taxon>Syntrophobacteria</taxon>
        <taxon>Syntrophobacterales</taxon>
        <taxon>Thermodesulforhabdaceae</taxon>
        <taxon>Thermodesulforhabdus</taxon>
    </lineage>
</organism>
<gene>
    <name evidence="1" type="ORF">ENG14_04240</name>
</gene>
<dbReference type="EMBL" id="DQZW01000200">
    <property type="protein sequence ID" value="HDL90093.1"/>
    <property type="molecule type" value="Genomic_DNA"/>
</dbReference>
<name>A0A7C0WT91_9BACT</name>
<reference evidence="1" key="1">
    <citation type="journal article" date="2020" name="mSystems">
        <title>Genome- and Community-Level Interaction Insights into Carbon Utilization and Element Cycling Functions of Hydrothermarchaeota in Hydrothermal Sediment.</title>
        <authorList>
            <person name="Zhou Z."/>
            <person name="Liu Y."/>
            <person name="Xu W."/>
            <person name="Pan J."/>
            <person name="Luo Z.H."/>
            <person name="Li M."/>
        </authorList>
    </citation>
    <scope>NUCLEOTIDE SEQUENCE [LARGE SCALE GENOMIC DNA]</scope>
    <source>
        <strain evidence="1">HyVt-19</strain>
    </source>
</reference>